<evidence type="ECO:0000313" key="3">
    <source>
        <dbReference type="Proteomes" id="UP000053433"/>
    </source>
</evidence>
<dbReference type="EMBL" id="LMUA01000027">
    <property type="protein sequence ID" value="KUE75192.1"/>
    <property type="molecule type" value="Genomic_DNA"/>
</dbReference>
<reference evidence="2 3" key="1">
    <citation type="submission" date="2015-10" db="EMBL/GenBank/DDBJ databases">
        <title>A novel member of the family Ruminococcaceae isolated from human faeces.</title>
        <authorList>
            <person name="Shkoporov A.N."/>
            <person name="Chaplin A.V."/>
            <person name="Motuzova O.V."/>
            <person name="Kafarskaia L.I."/>
            <person name="Efimov B.A."/>
        </authorList>
    </citation>
    <scope>NUCLEOTIDE SEQUENCE [LARGE SCALE GENOMIC DNA]</scope>
    <source>
        <strain evidence="2 3">668</strain>
    </source>
</reference>
<gene>
    <name evidence="2" type="ORF">ASJ35_15110</name>
</gene>
<dbReference type="Pfam" id="PF21368">
    <property type="entry name" value="AI2M-like_HNH"/>
    <property type="match status" value="1"/>
</dbReference>
<comment type="caution">
    <text evidence="2">The sequence shown here is derived from an EMBL/GenBank/DDBJ whole genome shotgun (WGS) entry which is preliminary data.</text>
</comment>
<organism evidence="2 3">
    <name type="scientific">Ruthenibacterium lactatiformans</name>
    <dbReference type="NCBI Taxonomy" id="1550024"/>
    <lineage>
        <taxon>Bacteria</taxon>
        <taxon>Bacillati</taxon>
        <taxon>Bacillota</taxon>
        <taxon>Clostridia</taxon>
        <taxon>Eubacteriales</taxon>
        <taxon>Oscillospiraceae</taxon>
        <taxon>Ruthenibacterium</taxon>
    </lineage>
</organism>
<sequence length="141" mass="16587">MRGCGVYKTLAAKYHTKVRSIRDKYRIGKDFGIRYETKFGMKTALFYNESFRIQTEVVTGEFDTIAKSYFRTSPCSLIQRLKARKCKWCETENVDLEVHHVRRLKDLKGKALWERAMIGRRRKTMVLCTACHDLLHAGKLY</sequence>
<proteinExistence type="predicted"/>
<dbReference type="AlphaFoldDB" id="A0A0W7TMZ7"/>
<accession>A0A0W7TMZ7</accession>
<evidence type="ECO:0000313" key="2">
    <source>
        <dbReference type="EMBL" id="KUE75192.1"/>
    </source>
</evidence>
<name>A0A0W7TMZ7_9FIRM</name>
<evidence type="ECO:0000259" key="1">
    <source>
        <dbReference type="Pfam" id="PF21368"/>
    </source>
</evidence>
<protein>
    <recommendedName>
        <fullName evidence="1">AI2M/AI1M-like HNH endonuclease domain-containing protein</fullName>
    </recommendedName>
</protein>
<dbReference type="InterPro" id="IPR049030">
    <property type="entry name" value="AI2M-like_HNH"/>
</dbReference>
<dbReference type="Proteomes" id="UP000053433">
    <property type="component" value="Unassembled WGS sequence"/>
</dbReference>
<feature type="domain" description="AI2M/AI1M-like HNH endonuclease" evidence="1">
    <location>
        <begin position="86"/>
        <end position="132"/>
    </location>
</feature>